<proteinExistence type="predicted"/>
<sequence length="209" mass="23094">MLLKPALLLVSLLPGVRAFATTASPPSPPSAPLPVCYSENDLSEAEQATMVEQQTLYLYNDTTLPEDKSNIFNTYFASGLKWMDSYKDKFDPEIFTMQTVDSLTMGNVFQLPTTSNKPEDVTFELPAPSELTAPEYSLKYMPILDMAALIKAKVVSCVHVVDYFTARLVEFEPYLAITSLLLTETARAKALAYDAMIANSTYLGPLIPL</sequence>
<dbReference type="Proteomes" id="UP000013827">
    <property type="component" value="Unassembled WGS sequence"/>
</dbReference>
<dbReference type="GeneID" id="17263345"/>
<dbReference type="KEGG" id="ehx:EMIHUDRAFT_244296"/>
<dbReference type="RefSeq" id="XP_005769623.1">
    <property type="nucleotide sequence ID" value="XM_005769566.1"/>
</dbReference>
<protein>
    <submittedName>
        <fullName evidence="2">Uncharacterized protein</fullName>
    </submittedName>
</protein>
<dbReference type="InterPro" id="IPR036928">
    <property type="entry name" value="AS_sf"/>
</dbReference>
<keyword evidence="1" id="KW-0732">Signal</keyword>
<accession>A0A0D3J109</accession>
<evidence type="ECO:0000313" key="2">
    <source>
        <dbReference type="EnsemblProtists" id="EOD17194"/>
    </source>
</evidence>
<reference evidence="2" key="2">
    <citation type="submission" date="2024-10" db="UniProtKB">
        <authorList>
            <consortium name="EnsemblProtists"/>
        </authorList>
    </citation>
    <scope>IDENTIFICATION</scope>
</reference>
<dbReference type="PaxDb" id="2903-EOD17194"/>
<dbReference type="EnsemblProtists" id="EOD17194">
    <property type="protein sequence ID" value="EOD17194"/>
    <property type="gene ID" value="EMIHUDRAFT_244296"/>
</dbReference>
<reference evidence="3" key="1">
    <citation type="journal article" date="2013" name="Nature">
        <title>Pan genome of the phytoplankton Emiliania underpins its global distribution.</title>
        <authorList>
            <person name="Read B.A."/>
            <person name="Kegel J."/>
            <person name="Klute M.J."/>
            <person name="Kuo A."/>
            <person name="Lefebvre S.C."/>
            <person name="Maumus F."/>
            <person name="Mayer C."/>
            <person name="Miller J."/>
            <person name="Monier A."/>
            <person name="Salamov A."/>
            <person name="Young J."/>
            <person name="Aguilar M."/>
            <person name="Claverie J.M."/>
            <person name="Frickenhaus S."/>
            <person name="Gonzalez K."/>
            <person name="Herman E.K."/>
            <person name="Lin Y.C."/>
            <person name="Napier J."/>
            <person name="Ogata H."/>
            <person name="Sarno A.F."/>
            <person name="Shmutz J."/>
            <person name="Schroeder D."/>
            <person name="de Vargas C."/>
            <person name="Verret F."/>
            <person name="von Dassow P."/>
            <person name="Valentin K."/>
            <person name="Van de Peer Y."/>
            <person name="Wheeler G."/>
            <person name="Dacks J.B."/>
            <person name="Delwiche C.F."/>
            <person name="Dyhrman S.T."/>
            <person name="Glockner G."/>
            <person name="John U."/>
            <person name="Richards T."/>
            <person name="Worden A.Z."/>
            <person name="Zhang X."/>
            <person name="Grigoriev I.V."/>
            <person name="Allen A.E."/>
            <person name="Bidle K."/>
            <person name="Borodovsky M."/>
            <person name="Bowler C."/>
            <person name="Brownlee C."/>
            <person name="Cock J.M."/>
            <person name="Elias M."/>
            <person name="Gladyshev V.N."/>
            <person name="Groth M."/>
            <person name="Guda C."/>
            <person name="Hadaegh A."/>
            <person name="Iglesias-Rodriguez M.D."/>
            <person name="Jenkins J."/>
            <person name="Jones B.M."/>
            <person name="Lawson T."/>
            <person name="Leese F."/>
            <person name="Lindquist E."/>
            <person name="Lobanov A."/>
            <person name="Lomsadze A."/>
            <person name="Malik S.B."/>
            <person name="Marsh M.E."/>
            <person name="Mackinder L."/>
            <person name="Mock T."/>
            <person name="Mueller-Roeber B."/>
            <person name="Pagarete A."/>
            <person name="Parker M."/>
            <person name="Probert I."/>
            <person name="Quesneville H."/>
            <person name="Raines C."/>
            <person name="Rensing S.A."/>
            <person name="Riano-Pachon D.M."/>
            <person name="Richier S."/>
            <person name="Rokitta S."/>
            <person name="Shiraiwa Y."/>
            <person name="Soanes D.M."/>
            <person name="van der Giezen M."/>
            <person name="Wahlund T.M."/>
            <person name="Williams B."/>
            <person name="Wilson W."/>
            <person name="Wolfe G."/>
            <person name="Wurch L.L."/>
        </authorList>
    </citation>
    <scope>NUCLEOTIDE SEQUENCE</scope>
</reference>
<feature type="chain" id="PRO_5044291283" evidence="1">
    <location>
        <begin position="19"/>
        <end position="209"/>
    </location>
</feature>
<evidence type="ECO:0000256" key="1">
    <source>
        <dbReference type="SAM" id="SignalP"/>
    </source>
</evidence>
<organism evidence="2 3">
    <name type="scientific">Emiliania huxleyi (strain CCMP1516)</name>
    <dbReference type="NCBI Taxonomy" id="280463"/>
    <lineage>
        <taxon>Eukaryota</taxon>
        <taxon>Haptista</taxon>
        <taxon>Haptophyta</taxon>
        <taxon>Prymnesiophyceae</taxon>
        <taxon>Isochrysidales</taxon>
        <taxon>Noelaerhabdaceae</taxon>
        <taxon>Emiliania</taxon>
    </lineage>
</organism>
<feature type="signal peptide" evidence="1">
    <location>
        <begin position="1"/>
        <end position="18"/>
    </location>
</feature>
<dbReference type="Gene3D" id="3.90.1300.10">
    <property type="entry name" value="Amidase signature (AS) domain"/>
    <property type="match status" value="1"/>
</dbReference>
<dbReference type="AlphaFoldDB" id="A0A0D3J109"/>
<dbReference type="SUPFAM" id="SSF75304">
    <property type="entry name" value="Amidase signature (AS) enzymes"/>
    <property type="match status" value="1"/>
</dbReference>
<evidence type="ECO:0000313" key="3">
    <source>
        <dbReference type="Proteomes" id="UP000013827"/>
    </source>
</evidence>
<dbReference type="HOGENOM" id="CLU_1317560_0_0_1"/>
<name>A0A0D3J109_EMIH1</name>
<keyword evidence="3" id="KW-1185">Reference proteome</keyword>